<keyword evidence="15 19" id="KW-0793">Thylakoid</keyword>
<evidence type="ECO:0000256" key="6">
    <source>
        <dbReference type="ARBA" id="ARBA00022528"/>
    </source>
</evidence>
<dbReference type="GO" id="GO:0016655">
    <property type="term" value="F:oxidoreductase activity, acting on NAD(P)H, quinone or similar compound as acceptor"/>
    <property type="evidence" value="ECO:0007669"/>
    <property type="project" value="UniProtKB-UniRule"/>
</dbReference>
<evidence type="ECO:0000256" key="12">
    <source>
        <dbReference type="ARBA" id="ARBA00023004"/>
    </source>
</evidence>
<comment type="catalytic activity">
    <reaction evidence="18 19">
        <text>a plastoquinone + NADH + (n+1) H(+)(in) = a plastoquinol + NAD(+) + n H(+)(out)</text>
        <dbReference type="Rhea" id="RHEA:42608"/>
        <dbReference type="Rhea" id="RHEA-COMP:9561"/>
        <dbReference type="Rhea" id="RHEA-COMP:9562"/>
        <dbReference type="ChEBI" id="CHEBI:15378"/>
        <dbReference type="ChEBI" id="CHEBI:17757"/>
        <dbReference type="ChEBI" id="CHEBI:57540"/>
        <dbReference type="ChEBI" id="CHEBI:57945"/>
        <dbReference type="ChEBI" id="CHEBI:62192"/>
    </reaction>
</comment>
<evidence type="ECO:0000256" key="4">
    <source>
        <dbReference type="ARBA" id="ARBA00022448"/>
    </source>
</evidence>
<comment type="similarity">
    <text evidence="2 19 20">Belongs to the complex I 20 kDa subunit family.</text>
</comment>
<feature type="binding site" evidence="19">
    <location>
        <position position="160"/>
    </location>
    <ligand>
        <name>[4Fe-4S] cluster</name>
        <dbReference type="ChEBI" id="CHEBI:49883"/>
    </ligand>
</feature>
<keyword evidence="12 19" id="KW-0408">Iron</keyword>
<keyword evidence="9 19" id="KW-0521">NADP</keyword>
<evidence type="ECO:0000256" key="16">
    <source>
        <dbReference type="ARBA" id="ARBA00023136"/>
    </source>
</evidence>
<accession>A0A2S1JZ81</accession>
<evidence type="ECO:0000256" key="15">
    <source>
        <dbReference type="ARBA" id="ARBA00023078"/>
    </source>
</evidence>
<dbReference type="GO" id="GO:0009535">
    <property type="term" value="C:chloroplast thylakoid membrane"/>
    <property type="evidence" value="ECO:0007669"/>
    <property type="project" value="UniProtKB-SubCell"/>
</dbReference>
<evidence type="ECO:0000256" key="19">
    <source>
        <dbReference type="HAMAP-Rule" id="MF_01356"/>
    </source>
</evidence>
<evidence type="ECO:0000256" key="9">
    <source>
        <dbReference type="ARBA" id="ARBA00022857"/>
    </source>
</evidence>
<reference evidence="22" key="1">
    <citation type="submission" date="2017-12" db="EMBL/GenBank/DDBJ databases">
        <title>A whole chloroplast genome phylogeny of diploid species of Isoetes (Isoetaceae, Lycopodiophyta) in the southeastern United States.</title>
        <authorList>
            <person name="Schafran P.W."/>
            <person name="Zimmer E.A."/>
            <person name="Taylor W.C."/>
            <person name="Musselman L.J."/>
        </authorList>
    </citation>
    <scope>NUCLEOTIDE SEQUENCE</scope>
</reference>
<comment type="subcellular location">
    <subcellularLocation>
        <location evidence="1 19">Plastid</location>
        <location evidence="1 19">Chloroplast thylakoid membrane</location>
        <topology evidence="1 19">Peripheral membrane protein</topology>
        <orientation evidence="1 19">Stromal side</orientation>
    </subcellularLocation>
</comment>
<gene>
    <name evidence="19 22" type="primary">ndhK</name>
</gene>
<comment type="subunit">
    <text evidence="3 19">NDH is composed of at least 16 different subunits, 5 of which are encoded in the nucleus.</text>
</comment>
<dbReference type="GO" id="GO:0005506">
    <property type="term" value="F:iron ion binding"/>
    <property type="evidence" value="ECO:0007669"/>
    <property type="project" value="UniProtKB-UniRule"/>
</dbReference>
<dbReference type="HAMAP" id="MF_01356">
    <property type="entry name" value="NDH1_NuoB"/>
    <property type="match status" value="1"/>
</dbReference>
<dbReference type="InterPro" id="IPR006138">
    <property type="entry name" value="NADH_UQ_OxRdtase_20Kd_su"/>
</dbReference>
<comment type="cofactor">
    <cofactor evidence="19">
        <name>[4Fe-4S] cluster</name>
        <dbReference type="ChEBI" id="CHEBI:49883"/>
    </cofactor>
    <text evidence="19">Binds 1 [4Fe-4S] cluster.</text>
</comment>
<evidence type="ECO:0000256" key="1">
    <source>
        <dbReference type="ARBA" id="ARBA00004185"/>
    </source>
</evidence>
<dbReference type="Gene3D" id="3.40.50.12280">
    <property type="match status" value="1"/>
</dbReference>
<dbReference type="GO" id="GO:0015990">
    <property type="term" value="P:electron transport coupled proton transport"/>
    <property type="evidence" value="ECO:0007669"/>
    <property type="project" value="TreeGrafter"/>
</dbReference>
<dbReference type="FunFam" id="3.40.50.12280:FF:000003">
    <property type="entry name" value="NAD(P)H-quinone oxidoreductase subunit K, chloroplastic"/>
    <property type="match status" value="1"/>
</dbReference>
<name>A0A2S1JZ81_9TRAC</name>
<keyword evidence="4 19" id="KW-0813">Transport</keyword>
<keyword evidence="8 19" id="KW-0479">Metal-binding</keyword>
<evidence type="ECO:0000256" key="2">
    <source>
        <dbReference type="ARBA" id="ARBA00009173"/>
    </source>
</evidence>
<dbReference type="GO" id="GO:0019684">
    <property type="term" value="P:photosynthesis, light reaction"/>
    <property type="evidence" value="ECO:0007669"/>
    <property type="project" value="UniProtKB-UniRule"/>
</dbReference>
<dbReference type="PANTHER" id="PTHR11995">
    <property type="entry name" value="NADH DEHYDROGENASE"/>
    <property type="match status" value="1"/>
</dbReference>
<keyword evidence="16 19" id="KW-0472">Membrane</keyword>
<proteinExistence type="inferred from homology"/>
<dbReference type="EMBL" id="MG599108">
    <property type="protein sequence ID" value="AWF83694.1"/>
    <property type="molecule type" value="Genomic_DNA"/>
</dbReference>
<evidence type="ECO:0000256" key="18">
    <source>
        <dbReference type="ARBA" id="ARBA00048026"/>
    </source>
</evidence>
<feature type="binding site" evidence="19">
    <location>
        <position position="64"/>
    </location>
    <ligand>
        <name>[4Fe-4S] cluster</name>
        <dbReference type="ChEBI" id="CHEBI:49883"/>
    </ligand>
</feature>
<keyword evidence="10 19" id="KW-0618">Plastoquinone</keyword>
<keyword evidence="11 19" id="KW-1278">Translocase</keyword>
<keyword evidence="22" id="KW-0934">Plastid</keyword>
<keyword evidence="13 19" id="KW-0411">Iron-sulfur</keyword>
<feature type="binding site" evidence="19">
    <location>
        <position position="129"/>
    </location>
    <ligand>
        <name>[4Fe-4S] cluster</name>
        <dbReference type="ChEBI" id="CHEBI:49883"/>
    </ligand>
</feature>
<dbReference type="GO" id="GO:0048038">
    <property type="term" value="F:quinone binding"/>
    <property type="evidence" value="ECO:0007669"/>
    <property type="project" value="UniProtKB-KW"/>
</dbReference>
<dbReference type="NCBIfam" id="TIGR01957">
    <property type="entry name" value="nuoB_fam"/>
    <property type="match status" value="1"/>
</dbReference>
<evidence type="ECO:0000256" key="20">
    <source>
        <dbReference type="RuleBase" id="RU004464"/>
    </source>
</evidence>
<organism evidence="22">
    <name type="scientific">Isoetes flaccida var. chapmanii</name>
    <dbReference type="NCBI Taxonomy" id="1930680"/>
    <lineage>
        <taxon>Eukaryota</taxon>
        <taxon>Viridiplantae</taxon>
        <taxon>Streptophyta</taxon>
        <taxon>Embryophyta</taxon>
        <taxon>Tracheophyta</taxon>
        <taxon>Lycopodiopsida</taxon>
        <taxon>Isoetales</taxon>
        <taxon>Isoetaceae</taxon>
        <taxon>Isoetes</taxon>
    </lineage>
</organism>
<evidence type="ECO:0000256" key="3">
    <source>
        <dbReference type="ARBA" id="ARBA00011199"/>
    </source>
</evidence>
<sequence length="250" mass="28531">MVLNYKYFSCENKIDNFIKPVINSIDSSLLDRTTPNSIVLTTFNDLSNWARLSSLWPLLYGTSCCFIEFASLIGSRFDFDRYGLVPRSSPRQADLIITAGTVTMKMAPSLVRLYEQMPEPKYVIAMGACTITGGMFSTDSYSTVRGVDKLIPVDVYLPGCPPKPEAIIDAIVKLRKRVARETHEYETKLEQGNRFFTLDHQFEFISNIRTGEYNQRLLRQFPETQLDPFSEIPPEKTGIQELSIFPRINE</sequence>
<dbReference type="SUPFAM" id="SSF56770">
    <property type="entry name" value="HydA/Nqo6-like"/>
    <property type="match status" value="1"/>
</dbReference>
<geneLocation type="chloroplast" evidence="22"/>
<feature type="domain" description="NADH:ubiquinone oxidoreductase-like 20kDa subunit" evidence="21">
    <location>
        <begin position="64"/>
        <end position="174"/>
    </location>
</feature>
<keyword evidence="7 19" id="KW-0874">Quinone</keyword>
<dbReference type="GO" id="GO:0009060">
    <property type="term" value="P:aerobic respiration"/>
    <property type="evidence" value="ECO:0007669"/>
    <property type="project" value="TreeGrafter"/>
</dbReference>
<dbReference type="AlphaFoldDB" id="A0A2S1JZ81"/>
<keyword evidence="14 19" id="KW-0520">NAD</keyword>
<dbReference type="GO" id="GO:0051539">
    <property type="term" value="F:4 iron, 4 sulfur cluster binding"/>
    <property type="evidence" value="ECO:0007669"/>
    <property type="project" value="UniProtKB-KW"/>
</dbReference>
<evidence type="ECO:0000256" key="17">
    <source>
        <dbReference type="ARBA" id="ARBA00047726"/>
    </source>
</evidence>
<evidence type="ECO:0000256" key="13">
    <source>
        <dbReference type="ARBA" id="ARBA00023014"/>
    </source>
</evidence>
<evidence type="ECO:0000313" key="22">
    <source>
        <dbReference type="EMBL" id="AWF83694.1"/>
    </source>
</evidence>
<keyword evidence="5 19" id="KW-0004">4Fe-4S</keyword>
<evidence type="ECO:0000256" key="14">
    <source>
        <dbReference type="ARBA" id="ARBA00023027"/>
    </source>
</evidence>
<evidence type="ECO:0000256" key="8">
    <source>
        <dbReference type="ARBA" id="ARBA00022723"/>
    </source>
</evidence>
<evidence type="ECO:0000256" key="11">
    <source>
        <dbReference type="ARBA" id="ARBA00022967"/>
    </source>
</evidence>
<dbReference type="InterPro" id="IPR006137">
    <property type="entry name" value="NADH_UbQ_OxRdtase-like_20kDa"/>
</dbReference>
<evidence type="ECO:0000256" key="10">
    <source>
        <dbReference type="ARBA" id="ARBA00022957"/>
    </source>
</evidence>
<dbReference type="PANTHER" id="PTHR11995:SF14">
    <property type="entry name" value="NADH DEHYDROGENASE [UBIQUINONE] IRON-SULFUR PROTEIN 7, MITOCHONDRIAL"/>
    <property type="match status" value="1"/>
</dbReference>
<dbReference type="Pfam" id="PF01058">
    <property type="entry name" value="Oxidored_q6"/>
    <property type="match status" value="1"/>
</dbReference>
<comment type="function">
    <text evidence="19">NDH shuttles electrons from NAD(P)H:plastoquinone, via FMN and iron-sulfur (Fe-S) centers, to quinones in the photosynthetic chain and possibly in a chloroplast respiratory chain. The immediate electron acceptor for the enzyme in this species is believed to be plastoquinone. Couples the redox reaction to proton translocation, and thus conserves the redox energy in a proton gradient.</text>
</comment>
<evidence type="ECO:0000259" key="21">
    <source>
        <dbReference type="Pfam" id="PF01058"/>
    </source>
</evidence>
<dbReference type="EC" id="7.1.1.-" evidence="19"/>
<dbReference type="NCBIfam" id="NF005012">
    <property type="entry name" value="PRK06411.1"/>
    <property type="match status" value="1"/>
</dbReference>
<evidence type="ECO:0000256" key="7">
    <source>
        <dbReference type="ARBA" id="ARBA00022719"/>
    </source>
</evidence>
<dbReference type="PROSITE" id="PS01150">
    <property type="entry name" value="COMPLEX1_20K"/>
    <property type="match status" value="1"/>
</dbReference>
<keyword evidence="6 22" id="KW-0150">Chloroplast</keyword>
<feature type="binding site" evidence="19">
    <location>
        <position position="65"/>
    </location>
    <ligand>
        <name>[4Fe-4S] cluster</name>
        <dbReference type="ChEBI" id="CHEBI:49883"/>
    </ligand>
</feature>
<comment type="catalytic activity">
    <reaction evidence="17 19">
        <text>a plastoquinone + NADPH + (n+1) H(+)(in) = a plastoquinol + NADP(+) + n H(+)(out)</text>
        <dbReference type="Rhea" id="RHEA:42612"/>
        <dbReference type="Rhea" id="RHEA-COMP:9561"/>
        <dbReference type="Rhea" id="RHEA-COMP:9562"/>
        <dbReference type="ChEBI" id="CHEBI:15378"/>
        <dbReference type="ChEBI" id="CHEBI:17757"/>
        <dbReference type="ChEBI" id="CHEBI:57783"/>
        <dbReference type="ChEBI" id="CHEBI:58349"/>
        <dbReference type="ChEBI" id="CHEBI:62192"/>
    </reaction>
</comment>
<protein>
    <recommendedName>
        <fullName evidence="19">NAD(P)H-quinone oxidoreductase subunit K, chloroplastic</fullName>
        <ecNumber evidence="19">7.1.1.-</ecNumber>
    </recommendedName>
    <alternativeName>
        <fullName evidence="19">NAD(P)H dehydrogenase subunit K</fullName>
    </alternativeName>
    <alternativeName>
        <fullName evidence="19">NADH-plastoquinone oxidoreductase subunit K</fullName>
    </alternativeName>
</protein>
<evidence type="ECO:0000256" key="5">
    <source>
        <dbReference type="ARBA" id="ARBA00022485"/>
    </source>
</evidence>
<dbReference type="GO" id="GO:0045271">
    <property type="term" value="C:respiratory chain complex I"/>
    <property type="evidence" value="ECO:0007669"/>
    <property type="project" value="TreeGrafter"/>
</dbReference>
<dbReference type="GO" id="GO:0008137">
    <property type="term" value="F:NADH dehydrogenase (ubiquinone) activity"/>
    <property type="evidence" value="ECO:0007669"/>
    <property type="project" value="InterPro"/>
</dbReference>